<dbReference type="InterPro" id="IPR017984">
    <property type="entry name" value="Chromo_dom_subgr"/>
</dbReference>
<evidence type="ECO:0000256" key="5">
    <source>
        <dbReference type="ARBA" id="ARBA00022759"/>
    </source>
</evidence>
<dbReference type="EMBL" id="KN833998">
    <property type="protein sequence ID" value="KIK13406.1"/>
    <property type="molecule type" value="Genomic_DNA"/>
</dbReference>
<dbReference type="Gene3D" id="1.10.340.70">
    <property type="match status" value="1"/>
</dbReference>
<feature type="domain" description="Chromo" evidence="9">
    <location>
        <begin position="471"/>
        <end position="522"/>
    </location>
</feature>
<dbReference type="Proteomes" id="UP000054018">
    <property type="component" value="Unassembled WGS sequence"/>
</dbReference>
<dbReference type="Gene3D" id="3.30.70.270">
    <property type="match status" value="2"/>
</dbReference>
<dbReference type="CDD" id="cd01647">
    <property type="entry name" value="RT_LTR"/>
    <property type="match status" value="1"/>
</dbReference>
<dbReference type="InterPro" id="IPR016197">
    <property type="entry name" value="Chromo-like_dom_sf"/>
</dbReference>
<dbReference type="HOGENOM" id="CLU_000384_38_1_1"/>
<organism evidence="10 11">
    <name type="scientific">Pisolithus microcarpus 441</name>
    <dbReference type="NCBI Taxonomy" id="765257"/>
    <lineage>
        <taxon>Eukaryota</taxon>
        <taxon>Fungi</taxon>
        <taxon>Dikarya</taxon>
        <taxon>Basidiomycota</taxon>
        <taxon>Agaricomycotina</taxon>
        <taxon>Agaricomycetes</taxon>
        <taxon>Agaricomycetidae</taxon>
        <taxon>Boletales</taxon>
        <taxon>Sclerodermatineae</taxon>
        <taxon>Pisolithaceae</taxon>
        <taxon>Pisolithus</taxon>
    </lineage>
</organism>
<dbReference type="OrthoDB" id="2689839at2759"/>
<dbReference type="PRINTS" id="PR00504">
    <property type="entry name" value="CHROMODOMAIN"/>
</dbReference>
<dbReference type="PROSITE" id="PS50013">
    <property type="entry name" value="CHROMO_2"/>
    <property type="match status" value="1"/>
</dbReference>
<keyword evidence="11" id="KW-1185">Reference proteome</keyword>
<dbReference type="GO" id="GO:0004519">
    <property type="term" value="F:endonuclease activity"/>
    <property type="evidence" value="ECO:0007669"/>
    <property type="project" value="UniProtKB-KW"/>
</dbReference>
<evidence type="ECO:0000256" key="3">
    <source>
        <dbReference type="ARBA" id="ARBA00022695"/>
    </source>
</evidence>
<dbReference type="InterPro" id="IPR041588">
    <property type="entry name" value="Integrase_H2C2"/>
</dbReference>
<dbReference type="SUPFAM" id="SSF56672">
    <property type="entry name" value="DNA/RNA polymerases"/>
    <property type="match status" value="1"/>
</dbReference>
<comment type="subcellular location">
    <subcellularLocation>
        <location evidence="1">Nucleus</location>
    </subcellularLocation>
</comment>
<evidence type="ECO:0000313" key="10">
    <source>
        <dbReference type="EMBL" id="KIK13406.1"/>
    </source>
</evidence>
<dbReference type="Pfam" id="PF17917">
    <property type="entry name" value="RT_RNaseH"/>
    <property type="match status" value="1"/>
</dbReference>
<dbReference type="InterPro" id="IPR043128">
    <property type="entry name" value="Rev_trsase/Diguanyl_cyclase"/>
</dbReference>
<dbReference type="STRING" id="765257.A0A0C9Y8Z2"/>
<dbReference type="GO" id="GO:0006338">
    <property type="term" value="P:chromatin remodeling"/>
    <property type="evidence" value="ECO:0007669"/>
    <property type="project" value="UniProtKB-ARBA"/>
</dbReference>
<reference evidence="11" key="2">
    <citation type="submission" date="2015-01" db="EMBL/GenBank/DDBJ databases">
        <title>Evolutionary Origins and Diversification of the Mycorrhizal Mutualists.</title>
        <authorList>
            <consortium name="DOE Joint Genome Institute"/>
            <consortium name="Mycorrhizal Genomics Consortium"/>
            <person name="Kohler A."/>
            <person name="Kuo A."/>
            <person name="Nagy L.G."/>
            <person name="Floudas D."/>
            <person name="Copeland A."/>
            <person name="Barry K.W."/>
            <person name="Cichocki N."/>
            <person name="Veneault-Fourrey C."/>
            <person name="LaButti K."/>
            <person name="Lindquist E.A."/>
            <person name="Lipzen A."/>
            <person name="Lundell T."/>
            <person name="Morin E."/>
            <person name="Murat C."/>
            <person name="Riley R."/>
            <person name="Ohm R."/>
            <person name="Sun H."/>
            <person name="Tunlid A."/>
            <person name="Henrissat B."/>
            <person name="Grigoriev I.V."/>
            <person name="Hibbett D.S."/>
            <person name="Martin F."/>
        </authorList>
    </citation>
    <scope>NUCLEOTIDE SEQUENCE [LARGE SCALE GENOMIC DNA]</scope>
    <source>
        <strain evidence="11">441</strain>
    </source>
</reference>
<evidence type="ECO:0000256" key="2">
    <source>
        <dbReference type="ARBA" id="ARBA00022679"/>
    </source>
</evidence>
<dbReference type="InterPro" id="IPR023780">
    <property type="entry name" value="Chromo_domain"/>
</dbReference>
<dbReference type="PANTHER" id="PTHR37984">
    <property type="entry name" value="PROTEIN CBG26694"/>
    <property type="match status" value="1"/>
</dbReference>
<dbReference type="InterPro" id="IPR043502">
    <property type="entry name" value="DNA/RNA_pol_sf"/>
</dbReference>
<evidence type="ECO:0000256" key="4">
    <source>
        <dbReference type="ARBA" id="ARBA00022722"/>
    </source>
</evidence>
<dbReference type="Gene3D" id="2.40.50.40">
    <property type="match status" value="1"/>
</dbReference>
<keyword evidence="3" id="KW-0548">Nucleotidyltransferase</keyword>
<dbReference type="SUPFAM" id="SSF54160">
    <property type="entry name" value="Chromo domain-like"/>
    <property type="match status" value="1"/>
</dbReference>
<evidence type="ECO:0000256" key="7">
    <source>
        <dbReference type="ARBA" id="ARBA00022918"/>
    </source>
</evidence>
<evidence type="ECO:0000256" key="8">
    <source>
        <dbReference type="ARBA" id="ARBA00023242"/>
    </source>
</evidence>
<keyword evidence="4" id="KW-0540">Nuclease</keyword>
<dbReference type="GO" id="GO:0003964">
    <property type="term" value="F:RNA-directed DNA polymerase activity"/>
    <property type="evidence" value="ECO:0007669"/>
    <property type="project" value="UniProtKB-KW"/>
</dbReference>
<gene>
    <name evidence="10" type="ORF">PISMIDRAFT_18022</name>
</gene>
<name>A0A0C9Y8Z2_9AGAM</name>
<dbReference type="SMART" id="SM00298">
    <property type="entry name" value="CHROMO"/>
    <property type="match status" value="1"/>
</dbReference>
<dbReference type="InterPro" id="IPR041373">
    <property type="entry name" value="RT_RNaseH"/>
</dbReference>
<keyword evidence="7" id="KW-0695">RNA-directed DNA polymerase</keyword>
<dbReference type="Pfam" id="PF17921">
    <property type="entry name" value="Integrase_H2C2"/>
    <property type="match status" value="1"/>
</dbReference>
<sequence>MDLHWGYNNVHIKEGDKWKAAFVTHKGSFEPLVMYFSLCNSLSMFQNMMNNIFGDMEDAIVVYIDDIMVFTRTNDKAKHDQIPEKCFFKKKEVKFLGMVVCINGIRMDESKVKAIREWPVPTKVRSVRAFLGLANFYHHFIKNFAWIAHPLNDLTRKDQPWTWQEEQQHSFNALKDASDFAMGAVLSVEALDGLWHPVAYYSHSMTPHEGNYQVFNKEMLTIICALETWHHYLEATPYEFEIWMDHSNLQYFKMAQNLDCRQACWAQYLSRFNYKLIYKPGVSMAKADALSQREDHKVSRDNKEVMVINPAQVATLSVGMDRSLKAILKGASSVTAPLEGYELTEGLYVRDKRVYVLSSLILPVIEAHHDTPITGHPGWGKTLELVSWSYIWPAMSQVDRQPSCKLMEKWIGPHRVLSVKPNAVGLHLLKTLHIHPVVNISHMKPYRGPLESQKVTHPGPVVGIEDQDEEFEVEYVVNSCLRKGRLEFLIHWRGYGEEDCTWEPESNLQNSPEELWDFYRSHPSAPCKLCGLNSACFSALFSPYENLTSCHAMFCHLEVDP</sequence>
<keyword evidence="5" id="KW-0255">Endonuclease</keyword>
<dbReference type="InterPro" id="IPR050951">
    <property type="entry name" value="Retrovirus_Pol_polyprotein"/>
</dbReference>
<keyword evidence="6" id="KW-0378">Hydrolase</keyword>
<dbReference type="AlphaFoldDB" id="A0A0C9Y8Z2"/>
<dbReference type="CDD" id="cd09274">
    <property type="entry name" value="RNase_HI_RT_Ty3"/>
    <property type="match status" value="1"/>
</dbReference>
<evidence type="ECO:0000256" key="1">
    <source>
        <dbReference type="ARBA" id="ARBA00004123"/>
    </source>
</evidence>
<keyword evidence="2" id="KW-0808">Transferase</keyword>
<dbReference type="FunFam" id="3.30.70.270:FF:000063">
    <property type="entry name" value="Zinc knuckle domaincontaining protein"/>
    <property type="match status" value="1"/>
</dbReference>
<evidence type="ECO:0000256" key="6">
    <source>
        <dbReference type="ARBA" id="ARBA00022801"/>
    </source>
</evidence>
<dbReference type="InterPro" id="IPR000477">
    <property type="entry name" value="RT_dom"/>
</dbReference>
<evidence type="ECO:0000259" key="9">
    <source>
        <dbReference type="PROSITE" id="PS50013"/>
    </source>
</evidence>
<evidence type="ECO:0000313" key="11">
    <source>
        <dbReference type="Proteomes" id="UP000054018"/>
    </source>
</evidence>
<reference evidence="10 11" key="1">
    <citation type="submission" date="2014-04" db="EMBL/GenBank/DDBJ databases">
        <authorList>
            <consortium name="DOE Joint Genome Institute"/>
            <person name="Kuo A."/>
            <person name="Kohler A."/>
            <person name="Costa M.D."/>
            <person name="Nagy L.G."/>
            <person name="Floudas D."/>
            <person name="Copeland A."/>
            <person name="Barry K.W."/>
            <person name="Cichocki N."/>
            <person name="Veneault-Fourrey C."/>
            <person name="LaButti K."/>
            <person name="Lindquist E.A."/>
            <person name="Lipzen A."/>
            <person name="Lundell T."/>
            <person name="Morin E."/>
            <person name="Murat C."/>
            <person name="Sun H."/>
            <person name="Tunlid A."/>
            <person name="Henrissat B."/>
            <person name="Grigoriev I.V."/>
            <person name="Hibbett D.S."/>
            <person name="Martin F."/>
            <person name="Nordberg H.P."/>
            <person name="Cantor M.N."/>
            <person name="Hua S.X."/>
        </authorList>
    </citation>
    <scope>NUCLEOTIDE SEQUENCE [LARGE SCALE GENOMIC DNA]</scope>
    <source>
        <strain evidence="10 11">441</strain>
    </source>
</reference>
<keyword evidence="8" id="KW-0539">Nucleus</keyword>
<accession>A0A0C9Y8Z2</accession>
<dbReference type="InterPro" id="IPR000953">
    <property type="entry name" value="Chromo/chromo_shadow_dom"/>
</dbReference>
<dbReference type="PANTHER" id="PTHR37984:SF5">
    <property type="entry name" value="PROTEIN NYNRIN-LIKE"/>
    <property type="match status" value="1"/>
</dbReference>
<dbReference type="GO" id="GO:0016787">
    <property type="term" value="F:hydrolase activity"/>
    <property type="evidence" value="ECO:0007669"/>
    <property type="project" value="UniProtKB-KW"/>
</dbReference>
<dbReference type="Pfam" id="PF00078">
    <property type="entry name" value="RVT_1"/>
    <property type="match status" value="1"/>
</dbReference>
<protein>
    <recommendedName>
        <fullName evidence="9">Chromo domain-containing protein</fullName>
    </recommendedName>
</protein>
<dbReference type="GO" id="GO:0005634">
    <property type="term" value="C:nucleus"/>
    <property type="evidence" value="ECO:0007669"/>
    <property type="project" value="UniProtKB-SubCell"/>
</dbReference>
<dbReference type="CDD" id="cd00024">
    <property type="entry name" value="CD_CSD"/>
    <property type="match status" value="1"/>
</dbReference>
<dbReference type="Pfam" id="PF00385">
    <property type="entry name" value="Chromo"/>
    <property type="match status" value="1"/>
</dbReference>
<proteinExistence type="predicted"/>
<dbReference type="Gene3D" id="3.10.10.10">
    <property type="entry name" value="HIV Type 1 Reverse Transcriptase, subunit A, domain 1"/>
    <property type="match status" value="1"/>
</dbReference>